<dbReference type="AlphaFoldDB" id="A0A3A9VT37"/>
<keyword evidence="3" id="KW-1185">Reference proteome</keyword>
<dbReference type="EMBL" id="RBDX01000042">
    <property type="protein sequence ID" value="RKN03939.1"/>
    <property type="molecule type" value="Genomic_DNA"/>
</dbReference>
<sequence length="288" mass="31799">MNSHLWQAFGLSTAKHAVYPVVRNQLAELTGSMKRATSGREYRKLCSAAGNLFQLAGEIHFDSDRYSEAAHSYTLAASASKEAREYDLWACALTRQAFIGLYDREYSATVPLLESAAHVAQRGDGQLSTRYWVSAVQAEAFAKLGNYDACRRALDKAGEVRALSGAVHNGGWLRFDGSRLAEERGTCFVALDRADLAEAALTDALKQPLSARRRVGVLADLATLGIQQRDVDMILENARAVIELSRQTKSGYVGRRLQSIRMRLTPLLADLRISQLSEEIATFERKVT</sequence>
<proteinExistence type="predicted"/>
<dbReference type="SUPFAM" id="SSF48452">
    <property type="entry name" value="TPR-like"/>
    <property type="match status" value="1"/>
</dbReference>
<accession>A0A3A9VT37</accession>
<dbReference type="Proteomes" id="UP000275024">
    <property type="component" value="Unassembled WGS sequence"/>
</dbReference>
<organism evidence="1 4">
    <name type="scientific">Streptomyces radicis</name>
    <dbReference type="NCBI Taxonomy" id="1750517"/>
    <lineage>
        <taxon>Bacteria</taxon>
        <taxon>Bacillati</taxon>
        <taxon>Actinomycetota</taxon>
        <taxon>Actinomycetes</taxon>
        <taxon>Kitasatosporales</taxon>
        <taxon>Streptomycetaceae</taxon>
        <taxon>Streptomyces</taxon>
    </lineage>
</organism>
<dbReference type="EMBL" id="RBDY01000041">
    <property type="protein sequence ID" value="RKN14179.1"/>
    <property type="molecule type" value="Genomic_DNA"/>
</dbReference>
<dbReference type="OrthoDB" id="3831424at2"/>
<evidence type="ECO:0000313" key="4">
    <source>
        <dbReference type="Proteomes" id="UP000275024"/>
    </source>
</evidence>
<name>A0A3A9VT37_9ACTN</name>
<evidence type="ECO:0000313" key="3">
    <source>
        <dbReference type="Proteomes" id="UP000268652"/>
    </source>
</evidence>
<reference evidence="3 4" key="1">
    <citation type="submission" date="2018-09" db="EMBL/GenBank/DDBJ databases">
        <title>Streptomyces sp. nov. DS1-2, an endophytic actinomycete isolated from roots of Dendrobium scabrilingue.</title>
        <authorList>
            <person name="Kuncharoen N."/>
            <person name="Kudo T."/>
            <person name="Ohkuma M."/>
            <person name="Yuki M."/>
            <person name="Tanasupawat S."/>
        </authorList>
    </citation>
    <scope>NUCLEOTIDE SEQUENCE [LARGE SCALE GENOMIC DNA]</scope>
    <source>
        <strain evidence="1 4">AZ1-7</strain>
        <strain evidence="2 3">DS1-2</strain>
    </source>
</reference>
<dbReference type="InterPro" id="IPR011990">
    <property type="entry name" value="TPR-like_helical_dom_sf"/>
</dbReference>
<comment type="caution">
    <text evidence="1">The sequence shown here is derived from an EMBL/GenBank/DDBJ whole genome shotgun (WGS) entry which is preliminary data.</text>
</comment>
<gene>
    <name evidence="2" type="ORF">D7318_30045</name>
    <name evidence="1" type="ORF">D7319_30040</name>
</gene>
<dbReference type="Proteomes" id="UP000268652">
    <property type="component" value="Unassembled WGS sequence"/>
</dbReference>
<protein>
    <submittedName>
        <fullName evidence="1">Transcriptional regulator</fullName>
    </submittedName>
</protein>
<evidence type="ECO:0000313" key="2">
    <source>
        <dbReference type="EMBL" id="RKN14179.1"/>
    </source>
</evidence>
<dbReference type="Gene3D" id="1.25.40.10">
    <property type="entry name" value="Tetratricopeptide repeat domain"/>
    <property type="match status" value="1"/>
</dbReference>
<evidence type="ECO:0000313" key="1">
    <source>
        <dbReference type="EMBL" id="RKN03939.1"/>
    </source>
</evidence>